<feature type="domain" description="Tri-helical" evidence="3">
    <location>
        <begin position="213"/>
        <end position="296"/>
    </location>
</feature>
<organism evidence="5 6">
    <name type="scientific">Fusarium longipes</name>
    <dbReference type="NCBI Taxonomy" id="694270"/>
    <lineage>
        <taxon>Eukaryota</taxon>
        <taxon>Fungi</taxon>
        <taxon>Dikarya</taxon>
        <taxon>Ascomycota</taxon>
        <taxon>Pezizomycotina</taxon>
        <taxon>Sordariomycetes</taxon>
        <taxon>Hypocreomycetidae</taxon>
        <taxon>Hypocreales</taxon>
        <taxon>Nectriaceae</taxon>
        <taxon>Fusarium</taxon>
    </lineage>
</organism>
<evidence type="ECO:0000259" key="3">
    <source>
        <dbReference type="Pfam" id="PF24465"/>
    </source>
</evidence>
<feature type="compositionally biased region" description="Basic residues" evidence="1">
    <location>
        <begin position="179"/>
        <end position="193"/>
    </location>
</feature>
<dbReference type="OrthoDB" id="4115389at2759"/>
<dbReference type="PANTHER" id="PTHR38788:SF5">
    <property type="entry name" value="CLR5 DOMAIN-CONTAINING PROTEIN"/>
    <property type="match status" value="1"/>
</dbReference>
<evidence type="ECO:0000259" key="4">
    <source>
        <dbReference type="Pfam" id="PF24962"/>
    </source>
</evidence>
<gene>
    <name evidence="5" type="ORF">FLONG3_5918</name>
</gene>
<dbReference type="InterPro" id="IPR057940">
    <property type="entry name" value="Tri-helical_dom"/>
</dbReference>
<dbReference type="PANTHER" id="PTHR38788">
    <property type="entry name" value="CLR5 DOMAIN-CONTAINING PROTEIN"/>
    <property type="match status" value="1"/>
</dbReference>
<accession>A0A395SRK0</accession>
<sequence>MVYQWEPHKNVCYQLYINERRSLEDIMVHMKNVYQFTPSKRAFQVQFSRWKFPTKQRLKHKDDRLVKRIHELWQKNVPQGEMLRILNEDDGFDINARELIRVRSRNRWLLRVRNGDRARSGDAQNDDTLENDTSLDNEEEGDVTNPLTDQEAEASGQHGMTGPVNSFQDDSASATPVPKPRKISKRQSRRNRQHLGESDGIVRFPSEMTLNESKEALSLDATTYAQTRECFARICQEESIVKKTFAGPGRWDYAKNRLIHERHNLQQVLWLTKDNLERKQLALDIICTDVTKRLRNQETKMTLLDAKNELGLNPEESHDIRAALHLVLSDARFTCKSDGTPEQWEELKKQWLEKVALLKDISFDGDDEQSRRKARAIEVVARDVIKRKRDEKRVKVAKAKETTKPKGTAQADIQSSDLRHEVQEPQLTPARHQTAHLHQVQQERAQPSTFSSMQQGAAPRSSPSTSPAILDDGGMDSDMDTSGYGAISGTTSSRMEYTATRQSAPPTRPAHTHPQASNMPTPQGALPQPHRMLGSSATTGVPMNNQYGSSMYLGNQPQTNYMEQQYVQHQFSSPAPSTMFQPVPAVPSSFAVFLRLHPSSTYVANTSLWISTMASQSIQELRQAAVAKFPGALCVRIEGILKDPKGNELPLQIQGDDELGAYFAHMQGGSPTFSVQLV</sequence>
<dbReference type="InterPro" id="IPR056669">
    <property type="entry name" value="DUF7767"/>
</dbReference>
<dbReference type="AlphaFoldDB" id="A0A395SRK0"/>
<feature type="compositionally biased region" description="Polar residues" evidence="1">
    <location>
        <begin position="163"/>
        <end position="174"/>
    </location>
</feature>
<dbReference type="InterPro" id="IPR025676">
    <property type="entry name" value="Clr5_dom"/>
</dbReference>
<feature type="domain" description="Tri-helical" evidence="3">
    <location>
        <begin position="306"/>
        <end position="391"/>
    </location>
</feature>
<feature type="compositionally biased region" description="Polar residues" evidence="1">
    <location>
        <begin position="488"/>
        <end position="505"/>
    </location>
</feature>
<evidence type="ECO:0000256" key="1">
    <source>
        <dbReference type="SAM" id="MobiDB-lite"/>
    </source>
</evidence>
<feature type="domain" description="Clr5" evidence="2">
    <location>
        <begin position="1"/>
        <end position="53"/>
    </location>
</feature>
<feature type="compositionally biased region" description="Low complexity" evidence="1">
    <location>
        <begin position="457"/>
        <end position="472"/>
    </location>
</feature>
<feature type="region of interest" description="Disordered" evidence="1">
    <location>
        <begin position="431"/>
        <end position="524"/>
    </location>
</feature>
<comment type="caution">
    <text evidence="5">The sequence shown here is derived from an EMBL/GenBank/DDBJ whole genome shotgun (WGS) entry which is preliminary data.</text>
</comment>
<name>A0A395SRK0_9HYPO</name>
<feature type="region of interest" description="Disordered" evidence="1">
    <location>
        <begin position="390"/>
        <end position="418"/>
    </location>
</feature>
<feature type="domain" description="DUF7767" evidence="4">
    <location>
        <begin position="587"/>
        <end position="678"/>
    </location>
</feature>
<feature type="compositionally biased region" description="Basic and acidic residues" evidence="1">
    <location>
        <begin position="391"/>
        <end position="404"/>
    </location>
</feature>
<proteinExistence type="predicted"/>
<dbReference type="Pfam" id="PF14420">
    <property type="entry name" value="Clr5"/>
    <property type="match status" value="1"/>
</dbReference>
<reference evidence="5 6" key="1">
    <citation type="journal article" date="2018" name="PLoS Pathog.">
        <title>Evolution of structural diversity of trichothecenes, a family of toxins produced by plant pathogenic and entomopathogenic fungi.</title>
        <authorList>
            <person name="Proctor R.H."/>
            <person name="McCormick S.P."/>
            <person name="Kim H.S."/>
            <person name="Cardoza R.E."/>
            <person name="Stanley A.M."/>
            <person name="Lindo L."/>
            <person name="Kelly A."/>
            <person name="Brown D.W."/>
            <person name="Lee T."/>
            <person name="Vaughan M.M."/>
            <person name="Alexander N.J."/>
            <person name="Busman M."/>
            <person name="Gutierrez S."/>
        </authorList>
    </citation>
    <scope>NUCLEOTIDE SEQUENCE [LARGE SCALE GENOMIC DNA]</scope>
    <source>
        <strain evidence="5 6">NRRL 20695</strain>
    </source>
</reference>
<feature type="compositionally biased region" description="Acidic residues" evidence="1">
    <location>
        <begin position="124"/>
        <end position="142"/>
    </location>
</feature>
<dbReference type="Proteomes" id="UP000266234">
    <property type="component" value="Unassembled WGS sequence"/>
</dbReference>
<dbReference type="STRING" id="694270.A0A395SRK0"/>
<dbReference type="Pfam" id="PF24962">
    <property type="entry name" value="DUF7767"/>
    <property type="match status" value="1"/>
</dbReference>
<evidence type="ECO:0000259" key="2">
    <source>
        <dbReference type="Pfam" id="PF14420"/>
    </source>
</evidence>
<feature type="region of interest" description="Disordered" evidence="1">
    <location>
        <begin position="117"/>
        <end position="201"/>
    </location>
</feature>
<keyword evidence="6" id="KW-1185">Reference proteome</keyword>
<feature type="compositionally biased region" description="Polar residues" evidence="1">
    <location>
        <begin position="439"/>
        <end position="455"/>
    </location>
</feature>
<evidence type="ECO:0000313" key="6">
    <source>
        <dbReference type="Proteomes" id="UP000266234"/>
    </source>
</evidence>
<protein>
    <submittedName>
        <fullName evidence="5">Uncharacterized protein</fullName>
    </submittedName>
</protein>
<dbReference type="Pfam" id="PF24465">
    <property type="entry name" value="Tri-helical"/>
    <property type="match status" value="2"/>
</dbReference>
<dbReference type="EMBL" id="PXOG01000129">
    <property type="protein sequence ID" value="RGP74807.1"/>
    <property type="molecule type" value="Genomic_DNA"/>
</dbReference>
<evidence type="ECO:0000313" key="5">
    <source>
        <dbReference type="EMBL" id="RGP74807.1"/>
    </source>
</evidence>